<dbReference type="Gene3D" id="3.30.420.10">
    <property type="entry name" value="Ribonuclease H-like superfamily/Ribonuclease H"/>
    <property type="match status" value="1"/>
</dbReference>
<feature type="region of interest" description="Disordered" evidence="1">
    <location>
        <begin position="1"/>
        <end position="25"/>
    </location>
</feature>
<evidence type="ECO:0000256" key="1">
    <source>
        <dbReference type="SAM" id="MobiDB-lite"/>
    </source>
</evidence>
<protein>
    <submittedName>
        <fullName evidence="3">Retrovirus-related pol polyprotein from transposon TNT 1-94</fullName>
    </submittedName>
</protein>
<dbReference type="PANTHER" id="PTHR11439:SF495">
    <property type="entry name" value="REVERSE TRANSCRIPTASE, RNA-DEPENDENT DNA POLYMERASE-RELATED"/>
    <property type="match status" value="1"/>
</dbReference>
<reference evidence="3" key="2">
    <citation type="submission" date="2022-01" db="EMBL/GenBank/DDBJ databases">
        <authorList>
            <person name="Yamashiro T."/>
            <person name="Shiraishi A."/>
            <person name="Satake H."/>
            <person name="Nakayama K."/>
        </authorList>
    </citation>
    <scope>NUCLEOTIDE SEQUENCE</scope>
</reference>
<dbReference type="PANTHER" id="PTHR11439">
    <property type="entry name" value="GAG-POL-RELATED RETROTRANSPOSON"/>
    <property type="match status" value="1"/>
</dbReference>
<dbReference type="EMBL" id="BQNB010019903">
    <property type="protein sequence ID" value="GJT90235.1"/>
    <property type="molecule type" value="Genomic_DNA"/>
</dbReference>
<feature type="compositionally biased region" description="Pro residues" evidence="1">
    <location>
        <begin position="1"/>
        <end position="12"/>
    </location>
</feature>
<gene>
    <name evidence="3" type="ORF">Tco_1079080</name>
</gene>
<dbReference type="InterPro" id="IPR013103">
    <property type="entry name" value="RVT_2"/>
</dbReference>
<evidence type="ECO:0000259" key="2">
    <source>
        <dbReference type="Pfam" id="PF07727"/>
    </source>
</evidence>
<feature type="compositionally biased region" description="Polar residues" evidence="1">
    <location>
        <begin position="13"/>
        <end position="24"/>
    </location>
</feature>
<feature type="domain" description="Reverse transcriptase Ty1/copia-type" evidence="2">
    <location>
        <begin position="821"/>
        <end position="873"/>
    </location>
</feature>
<keyword evidence="4" id="KW-1185">Reference proteome</keyword>
<name>A0ABQ5HQV1_9ASTR</name>
<dbReference type="InterPro" id="IPR012337">
    <property type="entry name" value="RNaseH-like_sf"/>
</dbReference>
<dbReference type="Pfam" id="PF07727">
    <property type="entry name" value="RVT_2"/>
    <property type="match status" value="1"/>
</dbReference>
<reference evidence="3" key="1">
    <citation type="journal article" date="2022" name="Int. J. Mol. Sci.">
        <title>Draft Genome of Tanacetum Coccineum: Genomic Comparison of Closely Related Tanacetum-Family Plants.</title>
        <authorList>
            <person name="Yamashiro T."/>
            <person name="Shiraishi A."/>
            <person name="Nakayama K."/>
            <person name="Satake H."/>
        </authorList>
    </citation>
    <scope>NUCLEOTIDE SEQUENCE</scope>
</reference>
<dbReference type="Proteomes" id="UP001151760">
    <property type="component" value="Unassembled WGS sequence"/>
</dbReference>
<evidence type="ECO:0000313" key="4">
    <source>
        <dbReference type="Proteomes" id="UP001151760"/>
    </source>
</evidence>
<accession>A0ABQ5HQV1</accession>
<organism evidence="3 4">
    <name type="scientific">Tanacetum coccineum</name>
    <dbReference type="NCBI Taxonomy" id="301880"/>
    <lineage>
        <taxon>Eukaryota</taxon>
        <taxon>Viridiplantae</taxon>
        <taxon>Streptophyta</taxon>
        <taxon>Embryophyta</taxon>
        <taxon>Tracheophyta</taxon>
        <taxon>Spermatophyta</taxon>
        <taxon>Magnoliopsida</taxon>
        <taxon>eudicotyledons</taxon>
        <taxon>Gunneridae</taxon>
        <taxon>Pentapetalae</taxon>
        <taxon>asterids</taxon>
        <taxon>campanulids</taxon>
        <taxon>Asterales</taxon>
        <taxon>Asteraceae</taxon>
        <taxon>Asteroideae</taxon>
        <taxon>Anthemideae</taxon>
        <taxon>Anthemidinae</taxon>
        <taxon>Tanacetum</taxon>
    </lineage>
</organism>
<evidence type="ECO:0000313" key="3">
    <source>
        <dbReference type="EMBL" id="GJT90235.1"/>
    </source>
</evidence>
<sequence>MFGTVPPIPPPLGTSSGNPGSPNVNRVDMMPTTNDPINTTTTTNVSQSVFDENPPQLHDSRGGSLLLTKSILQCKTAKEMRNDLILAHEGPSDTRDTKIAALRLKFNAFKSLEGSEENNFNKFNRLKQERSVHKYELCNLKNAVYINCSLQNEVIRINLENESLKDEIYYLKKVIEKWTCSKVTLHQLLSEQVPDNIVKALRGRCKRKEKISSKEVIFNKADESSFKRIPEITSDSESECETRELLPPLSKLIGAEPASTSNSLISLVDLLLNMADLTLDTSVPKNTKPTSDKVSTAYVIKKRTENKSPIVTVKKTDSSTKKLLLTLMEEVKGLKKKIKTPSGTSLAHYQSSSSKSTKKKTWFGLYKHYGLRNHLSDDCYSKPKCSTCESTDHLTKEHIEQTVVNKTLTRLKAQSFMNPLAKKAPMIPKPFKECKQCGFNDHYSDNCEYYPRCEVCGSIAHEPADYPKKYPNNRKLRIANKRSTEPTEKWGLNNICTDIQESGPKVVLEMTLQETQKDKAQLIVIELLPPGLHTEPYSTKTMKLSSLLLEKEMSISLICHLTMKKAMHVSLPKPLQVKMENLNEVRVKELESNNETEFKNHKLEEFYDEKGISHNFSSPCTLEQNGVAERRNKCLIEAARLLAKAFKVFNIKIQEIEETLHVTFSEDDEAISQSSTEGDAVNFNENISFPDDEFLKPRCKITQCFANVEYFPYIPIYKNTTPTDSPILQDSVSPEEPLELTSADDHPAFNEHDHFESVDIPETQYNVIIEPINDTQSSPTTISPSAKGYNQQEWIDYEETFAHVARLEAIGIFLAYAAFESSEFPNHVSKLDKALYGLKQAPRAWYETLSKFLIQHKFVREKYVKDLLKKYDLVDSALVKCPMLPLNNLGPDESGVSVNETLFRGIIGSLIIFKYLKGTSNLGLWYPKGSGFDLKAYSDSDYAGCNLDKKSTSRGCQILGGKLVCWSAKKQSSMAISLAEDEYVADVG</sequence>
<proteinExistence type="predicted"/>
<comment type="caution">
    <text evidence="3">The sequence shown here is derived from an EMBL/GenBank/DDBJ whole genome shotgun (WGS) entry which is preliminary data.</text>
</comment>
<dbReference type="SUPFAM" id="SSF53098">
    <property type="entry name" value="Ribonuclease H-like"/>
    <property type="match status" value="1"/>
</dbReference>
<dbReference type="InterPro" id="IPR036397">
    <property type="entry name" value="RNaseH_sf"/>
</dbReference>